<keyword evidence="2" id="KW-1185">Reference proteome</keyword>
<dbReference type="EMBL" id="LXQA010576551">
    <property type="protein sequence ID" value="MCI60159.1"/>
    <property type="molecule type" value="Genomic_DNA"/>
</dbReference>
<dbReference type="Proteomes" id="UP000265520">
    <property type="component" value="Unassembled WGS sequence"/>
</dbReference>
<protein>
    <submittedName>
        <fullName evidence="1">Uncharacterized protein</fullName>
    </submittedName>
</protein>
<organism evidence="1 2">
    <name type="scientific">Trifolium medium</name>
    <dbReference type="NCBI Taxonomy" id="97028"/>
    <lineage>
        <taxon>Eukaryota</taxon>
        <taxon>Viridiplantae</taxon>
        <taxon>Streptophyta</taxon>
        <taxon>Embryophyta</taxon>
        <taxon>Tracheophyta</taxon>
        <taxon>Spermatophyta</taxon>
        <taxon>Magnoliopsida</taxon>
        <taxon>eudicotyledons</taxon>
        <taxon>Gunneridae</taxon>
        <taxon>Pentapetalae</taxon>
        <taxon>rosids</taxon>
        <taxon>fabids</taxon>
        <taxon>Fabales</taxon>
        <taxon>Fabaceae</taxon>
        <taxon>Papilionoideae</taxon>
        <taxon>50 kb inversion clade</taxon>
        <taxon>NPAAA clade</taxon>
        <taxon>Hologalegina</taxon>
        <taxon>IRL clade</taxon>
        <taxon>Trifolieae</taxon>
        <taxon>Trifolium</taxon>
    </lineage>
</organism>
<reference evidence="1 2" key="1">
    <citation type="journal article" date="2018" name="Front. Plant Sci.">
        <title>Red Clover (Trifolium pratense) and Zigzag Clover (T. medium) - A Picture of Genomic Similarities and Differences.</title>
        <authorList>
            <person name="Dluhosova J."/>
            <person name="Istvanek J."/>
            <person name="Nedelnik J."/>
            <person name="Repkova J."/>
        </authorList>
    </citation>
    <scope>NUCLEOTIDE SEQUENCE [LARGE SCALE GENOMIC DNA]</scope>
    <source>
        <strain evidence="2">cv. 10/8</strain>
        <tissue evidence="1">Leaf</tissue>
    </source>
</reference>
<sequence length="29" mass="3272">MLQEMKIDIDEGIELLVDNKSAINLEILA</sequence>
<comment type="caution">
    <text evidence="1">The sequence shown here is derived from an EMBL/GenBank/DDBJ whole genome shotgun (WGS) entry which is preliminary data.</text>
</comment>
<name>A0A392TG72_9FABA</name>
<proteinExistence type="predicted"/>
<feature type="non-terminal residue" evidence="1">
    <location>
        <position position="29"/>
    </location>
</feature>
<accession>A0A392TG72</accession>
<evidence type="ECO:0000313" key="1">
    <source>
        <dbReference type="EMBL" id="MCI60159.1"/>
    </source>
</evidence>
<dbReference type="AlphaFoldDB" id="A0A392TG72"/>
<evidence type="ECO:0000313" key="2">
    <source>
        <dbReference type="Proteomes" id="UP000265520"/>
    </source>
</evidence>